<organism evidence="2">
    <name type="scientific">Cladocopium goreaui</name>
    <dbReference type="NCBI Taxonomy" id="2562237"/>
    <lineage>
        <taxon>Eukaryota</taxon>
        <taxon>Sar</taxon>
        <taxon>Alveolata</taxon>
        <taxon>Dinophyceae</taxon>
        <taxon>Suessiales</taxon>
        <taxon>Symbiodiniaceae</taxon>
        <taxon>Cladocopium</taxon>
    </lineage>
</organism>
<feature type="region of interest" description="Disordered" evidence="1">
    <location>
        <begin position="311"/>
        <end position="333"/>
    </location>
</feature>
<proteinExistence type="predicted"/>
<dbReference type="AlphaFoldDB" id="A0A9P1C7U0"/>
<keyword evidence="4" id="KW-1185">Reference proteome</keyword>
<gene>
    <name evidence="2" type="ORF">C1SCF055_LOCUS12815</name>
</gene>
<sequence>MAAEEAQEAKAKCGSCGLEYSQEEGRLHGRNFKCGNCKNVEQTLRRHLGTTADLQEFSQEESEKFFKATHAAKCPDGKLAWQTIRATLLKRMTEVRIASFESKVAVEELPLSVLLTRGWEEQVVRKFPSEFSEAHGCDLFKCHSEETLLEREKQASKKKGSKDMDVPLAGPSGKEEAESKKADRKKAQEAKKVVTENVKIATWAAKCLGPLTQAETSLTKVIAKGDTVPDPDEKALTLCKDNLVTVTGWIKASKEAVSLQDHNKEKEEEAQVALVSLPCDATDVKVLLKQIAEATKALRGSFPKPKAKAKAVAGAEASAPKRRRTKQNPIDDGPGAQFRALRQLPGVSQELGRNIVSLLRDDDRGKGVCKRKKDIAPEACGIQVRLRDEGNPEIEIEAQDAKYSYVEYTRVVLRHLHGEVQNGVALDANSANFLPQTEEGLRKILQHFDSCRTKKNLQEAETALGWNAEMLRRSVVTDAFLSGWVTLQSFYFDSMHQYWSCGQVAQELGLWYTHLADCHITLDALRAWVAIGWKDLGRTPPMHLFSDKMFKRDIDYRGDAQACLVVFPLCWAYSMEILNGRYDVAEAIASLNALYAVTQVIHEMKRQPRAVERLEPLQQDRPHEEISCGVRFGACASESSLLAALA</sequence>
<feature type="compositionally biased region" description="Basic and acidic residues" evidence="1">
    <location>
        <begin position="173"/>
        <end position="188"/>
    </location>
</feature>
<feature type="compositionally biased region" description="Basic and acidic residues" evidence="1">
    <location>
        <begin position="151"/>
        <end position="165"/>
    </location>
</feature>
<reference evidence="2" key="1">
    <citation type="submission" date="2022-10" db="EMBL/GenBank/DDBJ databases">
        <authorList>
            <person name="Chen Y."/>
            <person name="Dougan E. K."/>
            <person name="Chan C."/>
            <person name="Rhodes N."/>
            <person name="Thang M."/>
        </authorList>
    </citation>
    <scope>NUCLEOTIDE SEQUENCE</scope>
</reference>
<dbReference type="Proteomes" id="UP001152797">
    <property type="component" value="Unassembled WGS sequence"/>
</dbReference>
<dbReference type="EMBL" id="CAMXCT010000982">
    <property type="protein sequence ID" value="CAI3985361.1"/>
    <property type="molecule type" value="Genomic_DNA"/>
</dbReference>
<feature type="region of interest" description="Disordered" evidence="1">
    <location>
        <begin position="151"/>
        <end position="188"/>
    </location>
</feature>
<evidence type="ECO:0000313" key="3">
    <source>
        <dbReference type="EMBL" id="CAL1138736.1"/>
    </source>
</evidence>
<dbReference type="EMBL" id="CAMXCT020000982">
    <property type="protein sequence ID" value="CAL1138736.1"/>
    <property type="molecule type" value="Genomic_DNA"/>
</dbReference>
<comment type="caution">
    <text evidence="2">The sequence shown here is derived from an EMBL/GenBank/DDBJ whole genome shotgun (WGS) entry which is preliminary data.</text>
</comment>
<protein>
    <submittedName>
        <fullName evidence="2">Uncharacterized protein</fullName>
    </submittedName>
</protein>
<evidence type="ECO:0000313" key="2">
    <source>
        <dbReference type="EMBL" id="CAI3985361.1"/>
    </source>
</evidence>
<evidence type="ECO:0000313" key="4">
    <source>
        <dbReference type="Proteomes" id="UP001152797"/>
    </source>
</evidence>
<reference evidence="3" key="2">
    <citation type="submission" date="2024-04" db="EMBL/GenBank/DDBJ databases">
        <authorList>
            <person name="Chen Y."/>
            <person name="Shah S."/>
            <person name="Dougan E. K."/>
            <person name="Thang M."/>
            <person name="Chan C."/>
        </authorList>
    </citation>
    <scope>NUCLEOTIDE SEQUENCE [LARGE SCALE GENOMIC DNA]</scope>
</reference>
<dbReference type="EMBL" id="CAMXCT030000982">
    <property type="protein sequence ID" value="CAL4772673.1"/>
    <property type="molecule type" value="Genomic_DNA"/>
</dbReference>
<name>A0A9P1C7U0_9DINO</name>
<accession>A0A9P1C7U0</accession>
<evidence type="ECO:0000256" key="1">
    <source>
        <dbReference type="SAM" id="MobiDB-lite"/>
    </source>
</evidence>